<dbReference type="GO" id="GO:0003676">
    <property type="term" value="F:nucleic acid binding"/>
    <property type="evidence" value="ECO:0007669"/>
    <property type="project" value="InterPro"/>
</dbReference>
<reference evidence="2" key="1">
    <citation type="submission" date="2021-01" db="EMBL/GenBank/DDBJ databases">
        <title>Adiantum capillus-veneris genome.</title>
        <authorList>
            <person name="Fang Y."/>
            <person name="Liao Q."/>
        </authorList>
    </citation>
    <scope>NUCLEOTIDE SEQUENCE</scope>
    <source>
        <strain evidence="2">H3</strain>
        <tissue evidence="2">Leaf</tissue>
    </source>
</reference>
<feature type="compositionally biased region" description="Low complexity" evidence="1">
    <location>
        <begin position="108"/>
        <end position="126"/>
    </location>
</feature>
<organism evidence="2 3">
    <name type="scientific">Adiantum capillus-veneris</name>
    <name type="common">Maidenhair fern</name>
    <dbReference type="NCBI Taxonomy" id="13818"/>
    <lineage>
        <taxon>Eukaryota</taxon>
        <taxon>Viridiplantae</taxon>
        <taxon>Streptophyta</taxon>
        <taxon>Embryophyta</taxon>
        <taxon>Tracheophyta</taxon>
        <taxon>Polypodiopsida</taxon>
        <taxon>Polypodiidae</taxon>
        <taxon>Polypodiales</taxon>
        <taxon>Pteridineae</taxon>
        <taxon>Pteridaceae</taxon>
        <taxon>Vittarioideae</taxon>
        <taxon>Adiantum</taxon>
    </lineage>
</organism>
<evidence type="ECO:0000313" key="2">
    <source>
        <dbReference type="EMBL" id="KAI5063377.1"/>
    </source>
</evidence>
<evidence type="ECO:0008006" key="4">
    <source>
        <dbReference type="Google" id="ProtNLM"/>
    </source>
</evidence>
<evidence type="ECO:0000256" key="1">
    <source>
        <dbReference type="SAM" id="MobiDB-lite"/>
    </source>
</evidence>
<dbReference type="SUPFAM" id="SSF57756">
    <property type="entry name" value="Retrovirus zinc finger-like domains"/>
    <property type="match status" value="1"/>
</dbReference>
<dbReference type="EMBL" id="JABFUD020000021">
    <property type="protein sequence ID" value="KAI5063377.1"/>
    <property type="molecule type" value="Genomic_DNA"/>
</dbReference>
<dbReference type="Proteomes" id="UP000886520">
    <property type="component" value="Chromosome 21"/>
</dbReference>
<dbReference type="AlphaFoldDB" id="A0A9D4U8R5"/>
<name>A0A9D4U8R5_ADICA</name>
<dbReference type="InterPro" id="IPR036875">
    <property type="entry name" value="Znf_CCHC_sf"/>
</dbReference>
<protein>
    <recommendedName>
        <fullName evidence="4">Gag-pol polyprotein</fullName>
    </recommendedName>
</protein>
<comment type="caution">
    <text evidence="2">The sequence shown here is derived from an EMBL/GenBank/DDBJ whole genome shotgun (WGS) entry which is preliminary data.</text>
</comment>
<keyword evidence="3" id="KW-1185">Reference proteome</keyword>
<dbReference type="PANTHER" id="PTHR47481">
    <property type="match status" value="1"/>
</dbReference>
<dbReference type="OrthoDB" id="1748459at2759"/>
<gene>
    <name evidence="2" type="ORF">GOP47_0021924</name>
</gene>
<evidence type="ECO:0000313" key="3">
    <source>
        <dbReference type="Proteomes" id="UP000886520"/>
    </source>
</evidence>
<sequence>MHMAEGESVDVCVTKIKDLKEQLANIDEIISDNSLISTLLKGLDSFQSFATTLRLVAKGNPNMYTFDEVVSLLLQEEQSRMKRSGLIEGTQALAISQRGKSKSGPALGTSKPKPQTPSSTNSSSDGDSQKKKRCKYCRKSGHTIEECRKLAKRNDKKKQSGMSIIESTSNAKDDEANLAQDVWACVVTCTYDSSLHSTCMTMREANLDWYFDSGTSKHITSCRKFFVSLQDAPKGGHVVCANNVGAPLKDKFAW</sequence>
<feature type="region of interest" description="Disordered" evidence="1">
    <location>
        <begin position="94"/>
        <end position="133"/>
    </location>
</feature>
<dbReference type="PANTHER" id="PTHR47481:SF31">
    <property type="entry name" value="OS01G0873500 PROTEIN"/>
    <property type="match status" value="1"/>
</dbReference>
<proteinExistence type="predicted"/>
<dbReference type="GO" id="GO:0008270">
    <property type="term" value="F:zinc ion binding"/>
    <property type="evidence" value="ECO:0007669"/>
    <property type="project" value="InterPro"/>
</dbReference>
<accession>A0A9D4U8R5</accession>
<dbReference type="Pfam" id="PF14223">
    <property type="entry name" value="Retrotran_gag_2"/>
    <property type="match status" value="1"/>
</dbReference>